<dbReference type="GO" id="GO:0000287">
    <property type="term" value="F:magnesium ion binding"/>
    <property type="evidence" value="ECO:0007669"/>
    <property type="project" value="UniProtKB-UniRule"/>
</dbReference>
<dbReference type="InterPro" id="IPR031322">
    <property type="entry name" value="Shikimate/glucono_kinase"/>
</dbReference>
<protein>
    <recommendedName>
        <fullName evidence="7">Shikimate kinase</fullName>
        <shortName evidence="7">SK</shortName>
        <ecNumber evidence="7">2.7.1.71</ecNumber>
    </recommendedName>
</protein>
<comment type="pathway">
    <text evidence="7">Metabolic intermediate biosynthesis; chorismate biosynthesis; chorismate from D-erythrose 4-phosphate and phosphoenolpyruvate: step 5/7.</text>
</comment>
<dbReference type="OrthoDB" id="9800332at2"/>
<dbReference type="NCBIfam" id="NF006015">
    <property type="entry name" value="PRK08154.1"/>
    <property type="match status" value="1"/>
</dbReference>
<name>A0A3P1SLS6_9GAMM</name>
<dbReference type="CDD" id="cd00093">
    <property type="entry name" value="HTH_XRE"/>
    <property type="match status" value="1"/>
</dbReference>
<dbReference type="PROSITE" id="PS50943">
    <property type="entry name" value="HTH_CROC1"/>
    <property type="match status" value="1"/>
</dbReference>
<keyword evidence="4 7" id="KW-0418">Kinase</keyword>
<organism evidence="9 10">
    <name type="scientific">Amphritea balenae</name>
    <dbReference type="NCBI Taxonomy" id="452629"/>
    <lineage>
        <taxon>Bacteria</taxon>
        <taxon>Pseudomonadati</taxon>
        <taxon>Pseudomonadota</taxon>
        <taxon>Gammaproteobacteria</taxon>
        <taxon>Oceanospirillales</taxon>
        <taxon>Oceanospirillaceae</taxon>
        <taxon>Amphritea</taxon>
    </lineage>
</organism>
<feature type="domain" description="HTH cro/C1-type" evidence="8">
    <location>
        <begin position="35"/>
        <end position="89"/>
    </location>
</feature>
<keyword evidence="5 7" id="KW-0067">ATP-binding</keyword>
<dbReference type="GO" id="GO:0005829">
    <property type="term" value="C:cytosol"/>
    <property type="evidence" value="ECO:0007669"/>
    <property type="project" value="TreeGrafter"/>
</dbReference>
<dbReference type="GO" id="GO:0008652">
    <property type="term" value="P:amino acid biosynthetic process"/>
    <property type="evidence" value="ECO:0007669"/>
    <property type="project" value="UniProtKB-KW"/>
</dbReference>
<feature type="binding site" evidence="7">
    <location>
        <position position="275"/>
    </location>
    <ligand>
        <name>substrate</name>
    </ligand>
</feature>
<evidence type="ECO:0000256" key="1">
    <source>
        <dbReference type="ARBA" id="ARBA00022605"/>
    </source>
</evidence>
<feature type="binding site" evidence="7">
    <location>
        <position position="217"/>
    </location>
    <ligand>
        <name>substrate</name>
    </ligand>
</feature>
<evidence type="ECO:0000256" key="3">
    <source>
        <dbReference type="ARBA" id="ARBA00022741"/>
    </source>
</evidence>
<dbReference type="GO" id="GO:0009423">
    <property type="term" value="P:chorismate biosynthetic process"/>
    <property type="evidence" value="ECO:0007669"/>
    <property type="project" value="UniProtKB-UniRule"/>
</dbReference>
<dbReference type="PANTHER" id="PTHR21087">
    <property type="entry name" value="SHIKIMATE KINASE"/>
    <property type="match status" value="1"/>
</dbReference>
<comment type="subunit">
    <text evidence="7">Monomer.</text>
</comment>
<keyword evidence="7" id="KW-0963">Cytoplasm</keyword>
<reference evidence="9 10" key="1">
    <citation type="submission" date="2018-11" db="EMBL/GenBank/DDBJ databases">
        <title>The draft genome sequence of Amphritea balenae JAMM 1525T.</title>
        <authorList>
            <person name="Fang Z."/>
            <person name="Zhang Y."/>
            <person name="Han X."/>
        </authorList>
    </citation>
    <scope>NUCLEOTIDE SEQUENCE [LARGE SCALE GENOMIC DNA]</scope>
    <source>
        <strain evidence="9 10">JAMM 1525</strain>
    </source>
</reference>
<dbReference type="EC" id="2.7.1.71" evidence="7"/>
<evidence type="ECO:0000256" key="4">
    <source>
        <dbReference type="ARBA" id="ARBA00022777"/>
    </source>
</evidence>
<dbReference type="GO" id="GO:0005524">
    <property type="term" value="F:ATP binding"/>
    <property type="evidence" value="ECO:0007669"/>
    <property type="project" value="UniProtKB-UniRule"/>
</dbReference>
<keyword evidence="7" id="KW-0479">Metal-binding</keyword>
<dbReference type="SMART" id="SM00530">
    <property type="entry name" value="HTH_XRE"/>
    <property type="match status" value="1"/>
</dbReference>
<dbReference type="Gene3D" id="3.40.50.300">
    <property type="entry name" value="P-loop containing nucleotide triphosphate hydrolases"/>
    <property type="match status" value="1"/>
</dbReference>
<dbReference type="SUPFAM" id="SSF52540">
    <property type="entry name" value="P-loop containing nucleoside triphosphate hydrolases"/>
    <property type="match status" value="1"/>
</dbReference>
<dbReference type="InterPro" id="IPR001387">
    <property type="entry name" value="Cro/C1-type_HTH"/>
</dbReference>
<gene>
    <name evidence="7" type="primary">aroK</name>
    <name evidence="9" type="ORF">EHS89_15910</name>
</gene>
<evidence type="ECO:0000313" key="10">
    <source>
        <dbReference type="Proteomes" id="UP000267535"/>
    </source>
</evidence>
<evidence type="ECO:0000256" key="6">
    <source>
        <dbReference type="ARBA" id="ARBA00023141"/>
    </source>
</evidence>
<dbReference type="GO" id="GO:0004765">
    <property type="term" value="F:shikimate kinase activity"/>
    <property type="evidence" value="ECO:0007669"/>
    <property type="project" value="UniProtKB-UniRule"/>
</dbReference>
<evidence type="ECO:0000256" key="2">
    <source>
        <dbReference type="ARBA" id="ARBA00022679"/>
    </source>
</evidence>
<comment type="subcellular location">
    <subcellularLocation>
        <location evidence="7">Cytoplasm</location>
    </subcellularLocation>
</comment>
<evidence type="ECO:0000256" key="5">
    <source>
        <dbReference type="ARBA" id="ARBA00022840"/>
    </source>
</evidence>
<feature type="binding site" evidence="7">
    <location>
        <position position="194"/>
    </location>
    <ligand>
        <name>substrate</name>
    </ligand>
</feature>
<dbReference type="PANTHER" id="PTHR21087:SF16">
    <property type="entry name" value="SHIKIMATE KINASE 1, CHLOROPLASTIC"/>
    <property type="match status" value="1"/>
</dbReference>
<dbReference type="SUPFAM" id="SSF47413">
    <property type="entry name" value="lambda repressor-like DNA-binding domains"/>
    <property type="match status" value="1"/>
</dbReference>
<proteinExistence type="inferred from homology"/>
<dbReference type="GO" id="GO:0003677">
    <property type="term" value="F:DNA binding"/>
    <property type="evidence" value="ECO:0007669"/>
    <property type="project" value="InterPro"/>
</dbReference>
<keyword evidence="6 7" id="KW-0057">Aromatic amino acid biosynthesis</keyword>
<comment type="caution">
    <text evidence="9">The sequence shown here is derived from an EMBL/GenBank/DDBJ whole genome shotgun (WGS) entry which is preliminary data.</text>
</comment>
<dbReference type="CDD" id="cd00464">
    <property type="entry name" value="SK"/>
    <property type="match status" value="1"/>
</dbReference>
<dbReference type="InterPro" id="IPR000623">
    <property type="entry name" value="Shikimate_kinase/TSH1"/>
</dbReference>
<keyword evidence="7" id="KW-0460">Magnesium</keyword>
<evidence type="ECO:0000256" key="7">
    <source>
        <dbReference type="HAMAP-Rule" id="MF_00109"/>
    </source>
</evidence>
<keyword evidence="1 7" id="KW-0028">Amino-acid biosynthesis</keyword>
<dbReference type="UniPathway" id="UPA00053">
    <property type="reaction ID" value="UER00088"/>
</dbReference>
<dbReference type="InterPro" id="IPR027417">
    <property type="entry name" value="P-loop_NTPase"/>
</dbReference>
<keyword evidence="10" id="KW-1185">Reference proteome</keyword>
<dbReference type="HAMAP" id="MF_00109">
    <property type="entry name" value="Shikimate_kinase"/>
    <property type="match status" value="1"/>
</dbReference>
<feature type="binding site" evidence="7">
    <location>
        <begin position="148"/>
        <end position="153"/>
    </location>
    <ligand>
        <name>ATP</name>
        <dbReference type="ChEBI" id="CHEBI:30616"/>
    </ligand>
</feature>
<comment type="caution">
    <text evidence="7">Lacks conserved residue(s) required for the propagation of feature annotation.</text>
</comment>
<dbReference type="PRINTS" id="PR01100">
    <property type="entry name" value="SHIKIMTKNASE"/>
</dbReference>
<comment type="function">
    <text evidence="7">Catalyzes the specific phosphorylation of the 3-hydroxyl group of shikimic acid using ATP as a cosubstrate.</text>
</comment>
<dbReference type="EMBL" id="RQXV01000009">
    <property type="protein sequence ID" value="RRC98057.1"/>
    <property type="molecule type" value="Genomic_DNA"/>
</dbReference>
<comment type="cofactor">
    <cofactor evidence="7">
        <name>Mg(2+)</name>
        <dbReference type="ChEBI" id="CHEBI:18420"/>
    </cofactor>
    <text evidence="7">Binds 1 Mg(2+) ion per subunit.</text>
</comment>
<feature type="binding site" evidence="7">
    <location>
        <position position="291"/>
    </location>
    <ligand>
        <name>ATP</name>
        <dbReference type="ChEBI" id="CHEBI:30616"/>
    </ligand>
</feature>
<dbReference type="AlphaFoldDB" id="A0A3P1SLS6"/>
<dbReference type="Pfam" id="PF01202">
    <property type="entry name" value="SKI"/>
    <property type="match status" value="1"/>
</dbReference>
<comment type="similarity">
    <text evidence="7">Belongs to the shikimate kinase family.</text>
</comment>
<evidence type="ECO:0000259" key="8">
    <source>
        <dbReference type="PROSITE" id="PS50943"/>
    </source>
</evidence>
<dbReference type="GO" id="GO:0009073">
    <property type="term" value="P:aromatic amino acid family biosynthetic process"/>
    <property type="evidence" value="ECO:0007669"/>
    <property type="project" value="UniProtKB-KW"/>
</dbReference>
<dbReference type="InterPro" id="IPR010982">
    <property type="entry name" value="Lambda_DNA-bd_dom_sf"/>
</dbReference>
<keyword evidence="3 7" id="KW-0547">Nucleotide-binding</keyword>
<keyword evidence="2 7" id="KW-0808">Transferase</keyword>
<feature type="binding site" evidence="7">
    <location>
        <position position="256"/>
    </location>
    <ligand>
        <name>ATP</name>
        <dbReference type="ChEBI" id="CHEBI:30616"/>
    </ligand>
</feature>
<dbReference type="Pfam" id="PF01381">
    <property type="entry name" value="HTH_3"/>
    <property type="match status" value="1"/>
</dbReference>
<dbReference type="Proteomes" id="UP000267535">
    <property type="component" value="Unassembled WGS sequence"/>
</dbReference>
<evidence type="ECO:0000313" key="9">
    <source>
        <dbReference type="EMBL" id="RRC98057.1"/>
    </source>
</evidence>
<dbReference type="Gene3D" id="1.10.260.40">
    <property type="entry name" value="lambda repressor-like DNA-binding domains"/>
    <property type="match status" value="1"/>
</dbReference>
<sequence>MEGNMDQRESTLPLESNQNSQEALAAYVQQIAKLVRGQRAQRGMTRKVLSQHSGISERYLAQVETGKANMSVSLLWRIAEAMNVGLSDILPYSSLTYNRPDPVLKLLDGLSPEQHQQAYDLLQQTFSVDKEIDSQIQDRGIALIGLRGAGKSTLGQLLASGLGIPFIRLSDVIEQLGGFDLQELLTLFGQKAYRKLERQAIDYVREHYDRVVLEIGGSLVSEKDTYGYVLNHFYTVWVKAQPEEHMSRVMAQGDLRPMAASQKAMDDLKLILTEREPYYREANTLLDTSGRSVDECAAEIINKCTPAQPIQASS</sequence>
<comment type="catalytic activity">
    <reaction evidence="7">
        <text>shikimate + ATP = 3-phosphoshikimate + ADP + H(+)</text>
        <dbReference type="Rhea" id="RHEA:13121"/>
        <dbReference type="ChEBI" id="CHEBI:15378"/>
        <dbReference type="ChEBI" id="CHEBI:30616"/>
        <dbReference type="ChEBI" id="CHEBI:36208"/>
        <dbReference type="ChEBI" id="CHEBI:145989"/>
        <dbReference type="ChEBI" id="CHEBI:456216"/>
        <dbReference type="EC" id="2.7.1.71"/>
    </reaction>
</comment>
<accession>A0A3P1SLS6</accession>
<feature type="binding site" evidence="7">
    <location>
        <position position="152"/>
    </location>
    <ligand>
        <name>Mg(2+)</name>
        <dbReference type="ChEBI" id="CHEBI:18420"/>
    </ligand>
</feature>